<gene>
    <name evidence="1" type="primary">5575602</name>
</gene>
<keyword evidence="2" id="KW-1185">Reference proteome</keyword>
<dbReference type="PANTHER" id="PTHR33964">
    <property type="entry name" value="RE45066P-RELATED"/>
    <property type="match status" value="1"/>
</dbReference>
<protein>
    <submittedName>
        <fullName evidence="1">Uncharacterized protein</fullName>
    </submittedName>
</protein>
<evidence type="ECO:0000313" key="1">
    <source>
        <dbReference type="EnsemblMetazoa" id="AAEL011931-PA"/>
    </source>
</evidence>
<name>A0A1S4FUR0_AEDAE</name>
<evidence type="ECO:0000313" key="2">
    <source>
        <dbReference type="Proteomes" id="UP000008820"/>
    </source>
</evidence>
<organism evidence="1 2">
    <name type="scientific">Aedes aegypti</name>
    <name type="common">Yellowfever mosquito</name>
    <name type="synonym">Culex aegypti</name>
    <dbReference type="NCBI Taxonomy" id="7159"/>
    <lineage>
        <taxon>Eukaryota</taxon>
        <taxon>Metazoa</taxon>
        <taxon>Ecdysozoa</taxon>
        <taxon>Arthropoda</taxon>
        <taxon>Hexapoda</taxon>
        <taxon>Insecta</taxon>
        <taxon>Pterygota</taxon>
        <taxon>Neoptera</taxon>
        <taxon>Endopterygota</taxon>
        <taxon>Diptera</taxon>
        <taxon>Nematocera</taxon>
        <taxon>Culicoidea</taxon>
        <taxon>Culicidae</taxon>
        <taxon>Culicinae</taxon>
        <taxon>Aedini</taxon>
        <taxon>Aedes</taxon>
        <taxon>Stegomyia</taxon>
    </lineage>
</organism>
<dbReference type="InParanoid" id="A0A1S4FUR0"/>
<dbReference type="OrthoDB" id="10051804at2759"/>
<reference evidence="1" key="2">
    <citation type="submission" date="2020-05" db="UniProtKB">
        <authorList>
            <consortium name="EnsemblMetazoa"/>
        </authorList>
    </citation>
    <scope>IDENTIFICATION</scope>
    <source>
        <strain evidence="1">LVP_AGWG</strain>
    </source>
</reference>
<accession>A0A1S4FUR0</accession>
<proteinExistence type="predicted"/>
<dbReference type="VEuPathDB" id="VectorBase:AAEL011931"/>
<reference evidence="1 2" key="1">
    <citation type="submission" date="2017-06" db="EMBL/GenBank/DDBJ databases">
        <title>Aedes aegypti genome working group (AGWG) sequencing and assembly.</title>
        <authorList>
            <consortium name="Aedes aegypti Genome Working Group (AGWG)"/>
            <person name="Matthews B.J."/>
        </authorList>
    </citation>
    <scope>NUCLEOTIDE SEQUENCE [LARGE SCALE GENOMIC DNA]</scope>
    <source>
        <strain evidence="1 2">LVP_AGWG</strain>
    </source>
</reference>
<dbReference type="EnsemblMetazoa" id="AAEL011931-RA">
    <property type="protein sequence ID" value="AAEL011931-PA"/>
    <property type="gene ID" value="AAEL011931"/>
</dbReference>
<dbReference type="AlphaFoldDB" id="A0A1S4FUR0"/>
<dbReference type="Proteomes" id="UP000008820">
    <property type="component" value="Chromosome 1"/>
</dbReference>
<sequence length="255" mass="29454">MFAMLGIIVTLISASFCDSQQQSTVSLPKPICGQVTLMMDNCFHNTTPQVPTDILYSVKIPETVEEIDSRCRVFYRGMDCIQSYLNACVEAKERRIIENEVFGAQKMYDHLCRDKSFQNEFFKHKGCFRHVHNDWDSCSRRFTNILKEEMTKTTQQSFNVQYMHFCCARYGYENCVFTSAKYKCKPDSAVFLRKIAKLLSTDRHFLNCDKIESEICSGASGRHHHHRRSPTLLVATLAAMVMLLPVMARLSAVWR</sequence>
<dbReference type="PANTHER" id="PTHR33964:SF2">
    <property type="entry name" value="IP09356P"/>
    <property type="match status" value="1"/>
</dbReference>